<evidence type="ECO:0000259" key="9">
    <source>
        <dbReference type="Pfam" id="PF01490"/>
    </source>
</evidence>
<evidence type="ECO:0000256" key="5">
    <source>
        <dbReference type="ARBA" id="ARBA00022989"/>
    </source>
</evidence>
<feature type="region of interest" description="Disordered" evidence="7">
    <location>
        <begin position="152"/>
        <end position="178"/>
    </location>
</feature>
<evidence type="ECO:0000256" key="8">
    <source>
        <dbReference type="SAM" id="Phobius"/>
    </source>
</evidence>
<feature type="transmembrane region" description="Helical" evidence="8">
    <location>
        <begin position="584"/>
        <end position="602"/>
    </location>
</feature>
<feature type="transmembrane region" description="Helical" evidence="8">
    <location>
        <begin position="283"/>
        <end position="304"/>
    </location>
</feature>
<keyword evidence="3 8" id="KW-0812">Transmembrane</keyword>
<evidence type="ECO:0000256" key="6">
    <source>
        <dbReference type="ARBA" id="ARBA00023136"/>
    </source>
</evidence>
<feature type="domain" description="Amino acid transporter transmembrane" evidence="9">
    <location>
        <begin position="279"/>
        <end position="719"/>
    </location>
</feature>
<feature type="transmembrane region" description="Helical" evidence="8">
    <location>
        <begin position="545"/>
        <end position="564"/>
    </location>
</feature>
<dbReference type="PANTHER" id="PTHR48017">
    <property type="entry name" value="OS05G0424000 PROTEIN-RELATED"/>
    <property type="match status" value="1"/>
</dbReference>
<comment type="subcellular location">
    <subcellularLocation>
        <location evidence="1">Membrane</location>
    </subcellularLocation>
</comment>
<name>A0AAW1T0X2_9CHLO</name>
<organism evidence="10 11">
    <name type="scientific">Apatococcus fuscideae</name>
    <dbReference type="NCBI Taxonomy" id="2026836"/>
    <lineage>
        <taxon>Eukaryota</taxon>
        <taxon>Viridiplantae</taxon>
        <taxon>Chlorophyta</taxon>
        <taxon>core chlorophytes</taxon>
        <taxon>Trebouxiophyceae</taxon>
        <taxon>Chlorellales</taxon>
        <taxon>Chlorellaceae</taxon>
        <taxon>Apatococcus</taxon>
    </lineage>
</organism>
<feature type="transmembrane region" description="Helical" evidence="8">
    <location>
        <begin position="698"/>
        <end position="719"/>
    </location>
</feature>
<evidence type="ECO:0000256" key="3">
    <source>
        <dbReference type="ARBA" id="ARBA00022692"/>
    </source>
</evidence>
<gene>
    <name evidence="10" type="ORF">WJX84_001874</name>
</gene>
<proteinExistence type="predicted"/>
<dbReference type="Proteomes" id="UP001485043">
    <property type="component" value="Unassembled WGS sequence"/>
</dbReference>
<evidence type="ECO:0000313" key="11">
    <source>
        <dbReference type="Proteomes" id="UP001485043"/>
    </source>
</evidence>
<sequence>MAVTHADELTAAKLDVRRWLTPSPSPLASLASDMGDRVAMVDNRSGANAASRDQLLGLFGRMVLQAHPGSGQTLAVPNTGSPSVRPSCLPAPLEAQRGSSHVASSPGRLSFIPTLPPFPRLPMKLLLPMATIGGLMAFKLLLRLGPHISTKPQRRALKASKRHLAPSKLRAHASSSIPGPATTASGMYKATVAHFCSARALSSMNDSTTAGQPVVPMTGAEPVKGFAEPKGGFADKMVDNIDDVAVAEKGGAYESKAELERLYKIHGPDGLDEDGHPKRTGTVVTASAHIITAVIGAGVLSLAYSSAQVGWIAAPIMQLMFALITLYCSYFLADCYRYPGPTEGRRQYSYPDAVNNFLGKKYVAFTIIIQQLNLVTTGIGYTVTSALAMAAMYRAVCYHRNPDSTRPENKAVAGLDQCYPELNQYMIIFGAFQLVFSQLPNMGEIWWMSIVAAICSFFYAGVGLGLSIGKATEPQSGLGSHSHGTLGGVDGNPTLDTSQPQQVWNFFLALGNVAFAYSFSFILIEIEDTLKGPGEQKKLKTATSISVAVTTFFYITVGLIGYAAFGDEDVPGNLLTGFGFFNPYWLIVIANLAIVIHLFGGYQVWTQPCFYAFEGFCDAMFPNATILRMTIKVPLGPLGVWHMSPFRLVWRSIYVVFTTILAALLPFFNDIVVFLPVSMHIAQNKIPMWSPKWIALHTLQLFCAGISLAALIGAIVGIIEDTKNYVPFARSYS</sequence>
<evidence type="ECO:0000313" key="10">
    <source>
        <dbReference type="EMBL" id="KAK9862404.1"/>
    </source>
</evidence>
<feature type="compositionally biased region" description="Basic residues" evidence="7">
    <location>
        <begin position="152"/>
        <end position="171"/>
    </location>
</feature>
<dbReference type="GO" id="GO:0006865">
    <property type="term" value="P:amino acid transport"/>
    <property type="evidence" value="ECO:0007669"/>
    <property type="project" value="UniProtKB-KW"/>
</dbReference>
<feature type="transmembrane region" description="Helical" evidence="8">
    <location>
        <begin position="445"/>
        <end position="468"/>
    </location>
</feature>
<keyword evidence="5 8" id="KW-1133">Transmembrane helix</keyword>
<keyword evidence="6 8" id="KW-0472">Membrane</keyword>
<feature type="transmembrane region" description="Helical" evidence="8">
    <location>
        <begin position="503"/>
        <end position="524"/>
    </location>
</feature>
<protein>
    <recommendedName>
        <fullName evidence="9">Amino acid transporter transmembrane domain-containing protein</fullName>
    </recommendedName>
</protein>
<feature type="transmembrane region" description="Helical" evidence="8">
    <location>
        <begin position="310"/>
        <end position="333"/>
    </location>
</feature>
<keyword evidence="2" id="KW-0813">Transport</keyword>
<dbReference type="InterPro" id="IPR013057">
    <property type="entry name" value="AA_transpt_TM"/>
</dbReference>
<dbReference type="Pfam" id="PF01490">
    <property type="entry name" value="Aa_trans"/>
    <property type="match status" value="1"/>
</dbReference>
<dbReference type="AlphaFoldDB" id="A0AAW1T0X2"/>
<dbReference type="EMBL" id="JALJOV010000610">
    <property type="protein sequence ID" value="KAK9862404.1"/>
    <property type="molecule type" value="Genomic_DNA"/>
</dbReference>
<evidence type="ECO:0000256" key="2">
    <source>
        <dbReference type="ARBA" id="ARBA00022448"/>
    </source>
</evidence>
<evidence type="ECO:0000256" key="7">
    <source>
        <dbReference type="SAM" id="MobiDB-lite"/>
    </source>
</evidence>
<evidence type="ECO:0000256" key="1">
    <source>
        <dbReference type="ARBA" id="ARBA00004370"/>
    </source>
</evidence>
<feature type="transmembrane region" description="Helical" evidence="8">
    <location>
        <begin position="651"/>
        <end position="677"/>
    </location>
</feature>
<reference evidence="10 11" key="1">
    <citation type="journal article" date="2024" name="Nat. Commun.">
        <title>Phylogenomics reveals the evolutionary origins of lichenization in chlorophyte algae.</title>
        <authorList>
            <person name="Puginier C."/>
            <person name="Libourel C."/>
            <person name="Otte J."/>
            <person name="Skaloud P."/>
            <person name="Haon M."/>
            <person name="Grisel S."/>
            <person name="Petersen M."/>
            <person name="Berrin J.G."/>
            <person name="Delaux P.M."/>
            <person name="Dal Grande F."/>
            <person name="Keller J."/>
        </authorList>
    </citation>
    <scope>NUCLEOTIDE SEQUENCE [LARGE SCALE GENOMIC DNA]</scope>
    <source>
        <strain evidence="10 11">SAG 2523</strain>
    </source>
</reference>
<dbReference type="GO" id="GO:0016020">
    <property type="term" value="C:membrane"/>
    <property type="evidence" value="ECO:0007669"/>
    <property type="project" value="UniProtKB-SubCell"/>
</dbReference>
<accession>A0AAW1T0X2</accession>
<comment type="caution">
    <text evidence="10">The sequence shown here is derived from an EMBL/GenBank/DDBJ whole genome shotgun (WGS) entry which is preliminary data.</text>
</comment>
<keyword evidence="4" id="KW-0029">Amino-acid transport</keyword>
<keyword evidence="11" id="KW-1185">Reference proteome</keyword>
<evidence type="ECO:0000256" key="4">
    <source>
        <dbReference type="ARBA" id="ARBA00022970"/>
    </source>
</evidence>